<feature type="compositionally biased region" description="Pro residues" evidence="1">
    <location>
        <begin position="1"/>
        <end position="10"/>
    </location>
</feature>
<feature type="region of interest" description="Disordered" evidence="1">
    <location>
        <begin position="1683"/>
        <end position="1727"/>
    </location>
</feature>
<keyword evidence="3" id="KW-1185">Reference proteome</keyword>
<sequence length="1867" mass="199944">MQPGTTPLPPIQVKLGGAANSAGAPSSSPPQSRASFSSEAGIRSAQTPRDARDGTGASAAFASYYSETVKGVRRPRSELTSALSLTDAGMIVHLTPMPASLTQPSLSTPHSNSLSWRKMAKPTVMPPSPPDMRVPNSSFFAKTNAAPVQATAATSAAEVAPLRIHAITTRISPQPPMHRAVAVPAAAAAMAISSSKARRSRRRDSAWARTSVLAKARHRRLLPLIGTESMEHEEGGDDIAIPTVCSTQDSALMQSISLSSELQGSLSGCASALGNPLCKGSYHSSSQAQAAPSSPLSSNATIAVASALGLGATAGGLARSASQLSSGSRRGEAAAPPKGGEIALASLTSLQQRLWGRTGGVHLAAPITAEHNIDELGPRPMNGQQTRSRAISLLGPRTSRASAAACAESLRVRQAATAAGRIAFAATVEQWKLLLDVERAHGERGKSMARLLLDRLLGSTTAAGPFSGRCTGGGAFDSVYRCIPDVQNDEGGSGVTGGHLRHLCERAVVGAYLLSSLLDGLPRHQQSLSPYIHMLLDFTFISDTPTNRAMLGGSVQDKELLHALEMMREDDGGGGETAAEASQLPPGTIGRVSASRLHGEVQHASRSSGLTGDGRRSGECLYELLYPGFTRMTYVAAHYDAAQATVALAHYVRSRELHQLIVPRLLAYTHRHWMRWLMRAVLRAWQRLCRERRVQEQRQRARWAERWTGERVRITLRRWRGYAALTLQIAEAESLAKVLLAEKRAGIERLEKESASMQTCSALLQQTLHSQEEERDAIEGVIVQREQVYKRLLQHVREVDRVGTLMLRSLLLPDAPPVPDEAVVFNGLSAAVSSACSAGGQRYPAVSPNASMADPRDFSATSPFSTDSDEPIVWHPPHALVALPTLLRWAKACVAKVNAEYVSFFPDDDKDDVAEAAAEGSATDDSTSHKPEEEEDVAGEKVSSSGNSVASASPLPQAKQDGNPLAASPTMKALASGVSSSGGSSNVSREPTRGPFIGLEMVLTPTAAAAPASATRSISASDTVLVPLHLILLLMRGCSGAQDGSSVVGHDEHEVLMKAAVTLVTTARGADVSLTNGDGVTSATCPSWDLVRAVELADKVVLEECHALLRKDATMLTGIDRGGSSAATSSAVHGQRQRPASSDPDDGRSTAASVSVTGVSIMYRLTSTTREKLQQVCRVVVDTYEQLTGTACVVTAERLFERSRGTLLVLIAALMRYYTSWATHCSQQLAPISIKRKCIGLPTSTAAAHEGTKHIMYEEWSHPPHSHRGWLAHVQRQAQWIALSFSAMHDAVLTATHPPDVLSIIEQERVAGLLQSISLTELACLLCRSPEHTMQSYVDMIGVVERYAPSLHLLFHRYALPLAQLRAGSEGDKTNPAQSGDAYITGNTVWKLLCLTGLAGKAPRSPGVSSKRGVSPMSVAVSSPPLSATLNRPAVFSLIEHVTHGSVASIGVQQRRASMRDGGNLTASPTITKMPSASPDKTFSPRRMRPTHVVSVSCKGRPIPCYARAMRDDRHVDLRADAGAVCVDYVQFVKLIIRLAHAWQCQQQQQPLLAEEEALYHVETDEEGGRRATRSLTDVSAGSLIAVASRSSRSSSVTTSAEKSAACDHVQYEAVDYASPLCLSYFNIFLGGLLLPRLLGANRWIGAAQRAFLSKPVLALLAQNHDALLTVFKTYQRPSECRGVRRALPPPFSPIPESRRSTKIEMPNPRATASVTTGEAHRASPAERASVAYTAANGNSLHRSTATGEALIDPDHNRRRLPSTLSQSESVPGPRDVGIVSVLRWKDVEAMAKDLEWYREARLSETVLRHCFNHVVADGAREGEVLFFAEFLQLLCAIAAYTTPDPTVPLETKLDSFLCTRVLGLLE</sequence>
<name>A0A836KR17_9TRYP</name>
<feature type="region of interest" description="Disordered" evidence="1">
    <location>
        <begin position="1"/>
        <end position="55"/>
    </location>
</feature>
<dbReference type="SMR" id="A0A836KR17"/>
<dbReference type="EMBL" id="JAFHLR010000016">
    <property type="protein sequence ID" value="KAG5482407.1"/>
    <property type="molecule type" value="Genomic_DNA"/>
</dbReference>
<dbReference type="GeneID" id="92361533"/>
<feature type="compositionally biased region" description="Low complexity" evidence="1">
    <location>
        <begin position="942"/>
        <end position="953"/>
    </location>
</feature>
<feature type="region of interest" description="Disordered" evidence="1">
    <location>
        <begin position="916"/>
        <end position="968"/>
    </location>
</feature>
<feature type="region of interest" description="Disordered" evidence="1">
    <location>
        <begin position="847"/>
        <end position="869"/>
    </location>
</feature>
<evidence type="ECO:0000313" key="3">
    <source>
        <dbReference type="Proteomes" id="UP000674143"/>
    </source>
</evidence>
<dbReference type="Proteomes" id="UP000674143">
    <property type="component" value="Unassembled WGS sequence"/>
</dbReference>
<feature type="compositionally biased region" description="Low complexity" evidence="1">
    <location>
        <begin position="16"/>
        <end position="38"/>
    </location>
</feature>
<comment type="caution">
    <text evidence="2">The sequence shown here is derived from an EMBL/GenBank/DDBJ whole genome shotgun (WGS) entry which is preliminary data.</text>
</comment>
<accession>A0A836KR17</accession>
<reference evidence="3" key="2">
    <citation type="journal article" date="2021" name="Sci. Data">
        <title>Chromosome-scale genome sequencing, assembly and annotation of six genomes from subfamily Leishmaniinae.</title>
        <authorList>
            <person name="Almutairi H."/>
            <person name="Urbaniak M.D."/>
            <person name="Bates M.D."/>
            <person name="Jariyapan N."/>
            <person name="Kwakye-Nuako G."/>
            <person name="Thomaz Soccol V."/>
            <person name="Al-Salem W.S."/>
            <person name="Dillon R.J."/>
            <person name="Bates P.A."/>
            <person name="Gatherer D."/>
        </authorList>
    </citation>
    <scope>NUCLEOTIDE SEQUENCE [LARGE SCALE GENOMIC DNA]</scope>
</reference>
<dbReference type="RefSeq" id="XP_067064413.1">
    <property type="nucleotide sequence ID" value="XM_067207599.1"/>
</dbReference>
<proteinExistence type="predicted"/>
<evidence type="ECO:0000313" key="2">
    <source>
        <dbReference type="EMBL" id="KAG5482407.1"/>
    </source>
</evidence>
<gene>
    <name evidence="2" type="ORF">LSCM4_05665</name>
</gene>
<feature type="region of interest" description="Disordered" evidence="1">
    <location>
        <begin position="1121"/>
        <end position="1152"/>
    </location>
</feature>
<protein>
    <submittedName>
        <fullName evidence="2">Uncharacterized protein</fullName>
    </submittedName>
</protein>
<organism evidence="2 3">
    <name type="scientific">Leishmania orientalis</name>
    <dbReference type="NCBI Taxonomy" id="2249476"/>
    <lineage>
        <taxon>Eukaryota</taxon>
        <taxon>Discoba</taxon>
        <taxon>Euglenozoa</taxon>
        <taxon>Kinetoplastea</taxon>
        <taxon>Metakinetoplastina</taxon>
        <taxon>Trypanosomatida</taxon>
        <taxon>Trypanosomatidae</taxon>
        <taxon>Leishmaniinae</taxon>
        <taxon>Leishmania</taxon>
    </lineage>
</organism>
<feature type="region of interest" description="Disordered" evidence="1">
    <location>
        <begin position="974"/>
        <end position="993"/>
    </location>
</feature>
<feature type="compositionally biased region" description="Low complexity" evidence="1">
    <location>
        <begin position="976"/>
        <end position="988"/>
    </location>
</feature>
<dbReference type="KEGG" id="loi:92361533"/>
<reference evidence="3" key="1">
    <citation type="journal article" date="2021" name="Microbiol. Resour. Announc.">
        <title>LGAAP: Leishmaniinae Genome Assembly and Annotation Pipeline.</title>
        <authorList>
            <person name="Almutairi H."/>
            <person name="Urbaniak M.D."/>
            <person name="Bates M.D."/>
            <person name="Jariyapan N."/>
            <person name="Kwakye-Nuako G."/>
            <person name="Thomaz-Soccol V."/>
            <person name="Al-Salem W.S."/>
            <person name="Dillon R.J."/>
            <person name="Bates P.A."/>
            <person name="Gatherer D."/>
        </authorList>
    </citation>
    <scope>NUCLEOTIDE SEQUENCE [LARGE SCALE GENOMIC DNA]</scope>
</reference>
<evidence type="ECO:0000256" key="1">
    <source>
        <dbReference type="SAM" id="MobiDB-lite"/>
    </source>
</evidence>
<feature type="region of interest" description="Disordered" evidence="1">
    <location>
        <begin position="1744"/>
        <end position="1773"/>
    </location>
</feature>
<feature type="region of interest" description="Disordered" evidence="1">
    <location>
        <begin position="1453"/>
        <end position="1491"/>
    </location>
</feature>
<feature type="compositionally biased region" description="Polar residues" evidence="1">
    <location>
        <begin position="1465"/>
        <end position="1481"/>
    </location>
</feature>